<dbReference type="SUPFAM" id="SSF56784">
    <property type="entry name" value="HAD-like"/>
    <property type="match status" value="1"/>
</dbReference>
<dbReference type="GO" id="GO:0005829">
    <property type="term" value="C:cytosol"/>
    <property type="evidence" value="ECO:0007669"/>
    <property type="project" value="TreeGrafter"/>
</dbReference>
<dbReference type="GO" id="GO:0016791">
    <property type="term" value="F:phosphatase activity"/>
    <property type="evidence" value="ECO:0007669"/>
    <property type="project" value="TreeGrafter"/>
</dbReference>
<dbReference type="InterPro" id="IPR000150">
    <property type="entry name" value="Cof"/>
</dbReference>
<dbReference type="SFLD" id="SFLDG01140">
    <property type="entry name" value="C2.B:_Phosphomannomutase_and_P"/>
    <property type="match status" value="1"/>
</dbReference>
<dbReference type="PANTHER" id="PTHR10000:SF25">
    <property type="entry name" value="PHOSPHATASE YKRA-RELATED"/>
    <property type="match status" value="1"/>
</dbReference>
<dbReference type="SFLD" id="SFLDG01144">
    <property type="entry name" value="C2.B.4:_PGP_Like"/>
    <property type="match status" value="1"/>
</dbReference>
<dbReference type="Gene3D" id="3.40.50.1000">
    <property type="entry name" value="HAD superfamily/HAD-like"/>
    <property type="match status" value="1"/>
</dbReference>
<gene>
    <name evidence="1" type="ORF">DWZ83_10435</name>
</gene>
<dbReference type="GO" id="GO:0000287">
    <property type="term" value="F:magnesium ion binding"/>
    <property type="evidence" value="ECO:0007669"/>
    <property type="project" value="TreeGrafter"/>
</dbReference>
<dbReference type="PROSITE" id="PS01229">
    <property type="entry name" value="COF_2"/>
    <property type="match status" value="1"/>
</dbReference>
<accession>A0A415NYX0</accession>
<dbReference type="CDD" id="cd07516">
    <property type="entry name" value="HAD_Pase"/>
    <property type="match status" value="1"/>
</dbReference>
<dbReference type="InterPro" id="IPR036412">
    <property type="entry name" value="HAD-like_sf"/>
</dbReference>
<dbReference type="RefSeq" id="WP_118365938.1">
    <property type="nucleotide sequence ID" value="NZ_QRPK01000108.1"/>
</dbReference>
<dbReference type="InterPro" id="IPR023214">
    <property type="entry name" value="HAD_sf"/>
</dbReference>
<name>A0A415NYX0_9FIRM</name>
<dbReference type="SFLD" id="SFLDS00003">
    <property type="entry name" value="Haloacid_Dehalogenase"/>
    <property type="match status" value="1"/>
</dbReference>
<comment type="caution">
    <text evidence="1">The sequence shown here is derived from an EMBL/GenBank/DDBJ whole genome shotgun (WGS) entry which is preliminary data.</text>
</comment>
<sequence>MQQKVLVFDVDGTLYDMVHHEIPSSAIASIKKAKENGHIFVIASGRAFYGLGKALDELAADYIISMSGGVLTNNKKQIIKKHVLAKEDIQDLVDFANAHEAGLVLKFKDGMYLYQHSEKINWLEGQMNSDIGQEIFVDCPLQNHHLKDEEVLAACIHADPKIVKAAFSQHPRMSFTSYCEDGFDVAVKGCTKGSALSELMQHLNVKREDVICFGDNYNDISMMETAGYSVAMGNAVAEIKERADYVTSSTDQDGIYKGLLHIGCIND</sequence>
<evidence type="ECO:0000313" key="1">
    <source>
        <dbReference type="EMBL" id="RHM05505.1"/>
    </source>
</evidence>
<dbReference type="NCBIfam" id="TIGR00099">
    <property type="entry name" value="Cof-subfamily"/>
    <property type="match status" value="1"/>
</dbReference>
<dbReference type="AlphaFoldDB" id="A0A415NYX0"/>
<evidence type="ECO:0000313" key="2">
    <source>
        <dbReference type="Proteomes" id="UP000284868"/>
    </source>
</evidence>
<dbReference type="NCBIfam" id="TIGR01484">
    <property type="entry name" value="HAD-SF-IIB"/>
    <property type="match status" value="1"/>
</dbReference>
<dbReference type="Proteomes" id="UP000284868">
    <property type="component" value="Unassembled WGS sequence"/>
</dbReference>
<keyword evidence="2" id="KW-1185">Reference proteome</keyword>
<reference evidence="1 2" key="1">
    <citation type="submission" date="2018-08" db="EMBL/GenBank/DDBJ databases">
        <title>A genome reference for cultivated species of the human gut microbiota.</title>
        <authorList>
            <person name="Zou Y."/>
            <person name="Xue W."/>
            <person name="Luo G."/>
        </authorList>
    </citation>
    <scope>NUCLEOTIDE SEQUENCE [LARGE SCALE GENOMIC DNA]</scope>
    <source>
        <strain evidence="1 2">AF35-6BH</strain>
    </source>
</reference>
<dbReference type="Gene3D" id="3.30.1240.10">
    <property type="match status" value="1"/>
</dbReference>
<dbReference type="EMBL" id="QRPK01000108">
    <property type="protein sequence ID" value="RHM05505.1"/>
    <property type="molecule type" value="Genomic_DNA"/>
</dbReference>
<keyword evidence="1" id="KW-0378">Hydrolase</keyword>
<dbReference type="Pfam" id="PF08282">
    <property type="entry name" value="Hydrolase_3"/>
    <property type="match status" value="1"/>
</dbReference>
<dbReference type="PANTHER" id="PTHR10000">
    <property type="entry name" value="PHOSPHOSERINE PHOSPHATASE"/>
    <property type="match status" value="1"/>
</dbReference>
<protein>
    <submittedName>
        <fullName evidence="1">HAD family hydrolase</fullName>
    </submittedName>
</protein>
<organism evidence="1 2">
    <name type="scientific">Amedibacillus dolichus</name>
    <dbReference type="NCBI Taxonomy" id="31971"/>
    <lineage>
        <taxon>Bacteria</taxon>
        <taxon>Bacillati</taxon>
        <taxon>Bacillota</taxon>
        <taxon>Erysipelotrichia</taxon>
        <taxon>Erysipelotrichales</taxon>
        <taxon>Erysipelotrichaceae</taxon>
        <taxon>Amedibacillus</taxon>
    </lineage>
</organism>
<dbReference type="InterPro" id="IPR006379">
    <property type="entry name" value="HAD-SF_hydro_IIB"/>
</dbReference>
<dbReference type="OrthoDB" id="1654797at2"/>
<proteinExistence type="predicted"/>